<feature type="region of interest" description="Disordered" evidence="1">
    <location>
        <begin position="138"/>
        <end position="201"/>
    </location>
</feature>
<dbReference type="KEGG" id="agv:OJF2_72960"/>
<evidence type="ECO:0000313" key="4">
    <source>
        <dbReference type="Proteomes" id="UP000324233"/>
    </source>
</evidence>
<dbReference type="EMBL" id="CP042997">
    <property type="protein sequence ID" value="QEH38690.1"/>
    <property type="molecule type" value="Genomic_DNA"/>
</dbReference>
<feature type="compositionally biased region" description="Low complexity" evidence="1">
    <location>
        <begin position="180"/>
        <end position="198"/>
    </location>
</feature>
<feature type="region of interest" description="Disordered" evidence="1">
    <location>
        <begin position="43"/>
        <end position="65"/>
    </location>
</feature>
<evidence type="ECO:0000313" key="3">
    <source>
        <dbReference type="EMBL" id="QEH38690.1"/>
    </source>
</evidence>
<keyword evidence="2" id="KW-1133">Transmembrane helix</keyword>
<reference evidence="3 4" key="1">
    <citation type="submission" date="2019-08" db="EMBL/GenBank/DDBJ databases">
        <title>Deep-cultivation of Planctomycetes and their phenomic and genomic characterization uncovers novel biology.</title>
        <authorList>
            <person name="Wiegand S."/>
            <person name="Jogler M."/>
            <person name="Boedeker C."/>
            <person name="Pinto D."/>
            <person name="Vollmers J."/>
            <person name="Rivas-Marin E."/>
            <person name="Kohn T."/>
            <person name="Peeters S.H."/>
            <person name="Heuer A."/>
            <person name="Rast P."/>
            <person name="Oberbeckmann S."/>
            <person name="Bunk B."/>
            <person name="Jeske O."/>
            <person name="Meyerdierks A."/>
            <person name="Storesund J.E."/>
            <person name="Kallscheuer N."/>
            <person name="Luecker S."/>
            <person name="Lage O.M."/>
            <person name="Pohl T."/>
            <person name="Merkel B.J."/>
            <person name="Hornburger P."/>
            <person name="Mueller R.-W."/>
            <person name="Bruemmer F."/>
            <person name="Labrenz M."/>
            <person name="Spormann A.M."/>
            <person name="Op den Camp H."/>
            <person name="Overmann J."/>
            <person name="Amann R."/>
            <person name="Jetten M.S.M."/>
            <person name="Mascher T."/>
            <person name="Medema M.H."/>
            <person name="Devos D.P."/>
            <person name="Kaster A.-K."/>
            <person name="Ovreas L."/>
            <person name="Rohde M."/>
            <person name="Galperin M.Y."/>
            <person name="Jogler C."/>
        </authorList>
    </citation>
    <scope>NUCLEOTIDE SEQUENCE [LARGE SCALE GENOMIC DNA]</scope>
    <source>
        <strain evidence="3 4">OJF2</strain>
    </source>
</reference>
<evidence type="ECO:0000256" key="2">
    <source>
        <dbReference type="SAM" id="Phobius"/>
    </source>
</evidence>
<keyword evidence="4" id="KW-1185">Reference proteome</keyword>
<proteinExistence type="predicted"/>
<dbReference type="OrthoDB" id="287894at2"/>
<keyword evidence="3" id="KW-0675">Receptor</keyword>
<name>A0A5B9WFM0_9BACT</name>
<dbReference type="Proteomes" id="UP000324233">
    <property type="component" value="Chromosome"/>
</dbReference>
<dbReference type="AlphaFoldDB" id="A0A5B9WFM0"/>
<sequence>MKRLLIVLLVIALIGWSFAAAARRRRVSESEYQYARAAEARREAASAQSDARREARRAAEEARRAMREARDEAQRALREAGREIREAFHEAREAWHQAGDENRDAWAEGADEVREAVAEAAQDARECVADIPVPIVPGTRTVEASPEPPRAPESPEAPEPPGFPGLARDHAAPQPPAAPQAPSRPRAARPQATPATRPAEPERWVVGLVSVTEERAHAEARKKLEQEVSDWLESHDIPRSWTPPARLVEGMIRESRISRIDKEYGTVYEVRIRPDFSPERMATLRQAYRDQLVRGRLVLLGSALAFVLTCLAALSGYIRADEATRGYYTNRLRMLTAVGVGAAGGAIYHWIA</sequence>
<feature type="transmembrane region" description="Helical" evidence="2">
    <location>
        <begin position="332"/>
        <end position="351"/>
    </location>
</feature>
<protein>
    <submittedName>
        <fullName evidence="3">IgA FC receptor</fullName>
    </submittedName>
</protein>
<feature type="transmembrane region" description="Helical" evidence="2">
    <location>
        <begin position="297"/>
        <end position="320"/>
    </location>
</feature>
<accession>A0A5B9WFM0</accession>
<keyword evidence="2" id="KW-0812">Transmembrane</keyword>
<dbReference type="RefSeq" id="WP_148598107.1">
    <property type="nucleotide sequence ID" value="NZ_CP042997.1"/>
</dbReference>
<keyword evidence="2" id="KW-0472">Membrane</keyword>
<gene>
    <name evidence="3" type="primary">bag</name>
    <name evidence="3" type="ORF">OJF2_72960</name>
</gene>
<organism evidence="3 4">
    <name type="scientific">Aquisphaera giovannonii</name>
    <dbReference type="NCBI Taxonomy" id="406548"/>
    <lineage>
        <taxon>Bacteria</taxon>
        <taxon>Pseudomonadati</taxon>
        <taxon>Planctomycetota</taxon>
        <taxon>Planctomycetia</taxon>
        <taxon>Isosphaerales</taxon>
        <taxon>Isosphaeraceae</taxon>
        <taxon>Aquisphaera</taxon>
    </lineage>
</organism>
<feature type="compositionally biased region" description="Pro residues" evidence="1">
    <location>
        <begin position="146"/>
        <end position="163"/>
    </location>
</feature>
<evidence type="ECO:0000256" key="1">
    <source>
        <dbReference type="SAM" id="MobiDB-lite"/>
    </source>
</evidence>